<evidence type="ECO:0000313" key="1">
    <source>
        <dbReference type="EMBL" id="MBW75544.1"/>
    </source>
</evidence>
<protein>
    <submittedName>
        <fullName evidence="1">Putative secreted protein</fullName>
    </submittedName>
</protein>
<reference evidence="1" key="1">
    <citation type="submission" date="2018-01" db="EMBL/GenBank/DDBJ databases">
        <title>An insight into the sialome of Amazonian anophelines.</title>
        <authorList>
            <person name="Ribeiro J.M."/>
            <person name="Scarpassa V."/>
            <person name="Calvo E."/>
        </authorList>
    </citation>
    <scope>NUCLEOTIDE SEQUENCE</scope>
</reference>
<accession>A0A2M4DD60</accession>
<name>A0A2M4DD60_ANODA</name>
<dbReference type="EMBL" id="GGFL01011366">
    <property type="protein sequence ID" value="MBW75544.1"/>
    <property type="molecule type" value="Transcribed_RNA"/>
</dbReference>
<dbReference type="AlphaFoldDB" id="A0A2M4DD60"/>
<sequence length="96" mass="10053">MMDFRSVTLPPAPGDLPVLVVVAGAAWGAAWGAGLVEKHLAAVPGDTLSNVQSVLKIRWKYLVAAGFCNILQSGLSGFRWGLLGHSSSTDFGTVWG</sequence>
<organism evidence="1">
    <name type="scientific">Anopheles darlingi</name>
    <name type="common">Mosquito</name>
    <dbReference type="NCBI Taxonomy" id="43151"/>
    <lineage>
        <taxon>Eukaryota</taxon>
        <taxon>Metazoa</taxon>
        <taxon>Ecdysozoa</taxon>
        <taxon>Arthropoda</taxon>
        <taxon>Hexapoda</taxon>
        <taxon>Insecta</taxon>
        <taxon>Pterygota</taxon>
        <taxon>Neoptera</taxon>
        <taxon>Endopterygota</taxon>
        <taxon>Diptera</taxon>
        <taxon>Nematocera</taxon>
        <taxon>Culicoidea</taxon>
        <taxon>Culicidae</taxon>
        <taxon>Anophelinae</taxon>
        <taxon>Anopheles</taxon>
    </lineage>
</organism>
<proteinExistence type="predicted"/>